<organism evidence="1 2">
    <name type="scientific">Kwoniella pini CBS 10737</name>
    <dbReference type="NCBI Taxonomy" id="1296096"/>
    <lineage>
        <taxon>Eukaryota</taxon>
        <taxon>Fungi</taxon>
        <taxon>Dikarya</taxon>
        <taxon>Basidiomycota</taxon>
        <taxon>Agaricomycotina</taxon>
        <taxon>Tremellomycetes</taxon>
        <taxon>Tremellales</taxon>
        <taxon>Cryptococcaceae</taxon>
        <taxon>Kwoniella</taxon>
    </lineage>
</organism>
<dbReference type="RefSeq" id="XP_019012711.2">
    <property type="nucleotide sequence ID" value="XM_019153971.2"/>
</dbReference>
<dbReference type="EMBL" id="CP144524">
    <property type="protein sequence ID" value="WWC70717.1"/>
    <property type="molecule type" value="Genomic_DNA"/>
</dbReference>
<dbReference type="Proteomes" id="UP000094020">
    <property type="component" value="Chromosome 6"/>
</dbReference>
<reference evidence="1" key="2">
    <citation type="submission" date="2024-02" db="EMBL/GenBank/DDBJ databases">
        <title>Comparative genomics of Cryptococcus and Kwoniella reveals pathogenesis evolution and contrasting modes of karyotype evolution via chromosome fusion or intercentromeric recombination.</title>
        <authorList>
            <person name="Coelho M.A."/>
            <person name="David-Palma M."/>
            <person name="Shea T."/>
            <person name="Bowers K."/>
            <person name="McGinley-Smith S."/>
            <person name="Mohammad A.W."/>
            <person name="Gnirke A."/>
            <person name="Yurkov A.M."/>
            <person name="Nowrousian M."/>
            <person name="Sun S."/>
            <person name="Cuomo C.A."/>
            <person name="Heitman J."/>
        </authorList>
    </citation>
    <scope>NUCLEOTIDE SEQUENCE</scope>
    <source>
        <strain evidence="1">CBS 10737</strain>
    </source>
</reference>
<proteinExistence type="predicted"/>
<accession>A0AAJ8MRH1</accession>
<reference evidence="1" key="1">
    <citation type="submission" date="2013-07" db="EMBL/GenBank/DDBJ databases">
        <authorList>
            <consortium name="The Broad Institute Genome Sequencing Platform"/>
            <person name="Cuomo C."/>
            <person name="Litvintseva A."/>
            <person name="Chen Y."/>
            <person name="Heitman J."/>
            <person name="Sun S."/>
            <person name="Springer D."/>
            <person name="Dromer F."/>
            <person name="Young S.K."/>
            <person name="Zeng Q."/>
            <person name="Gargeya S."/>
            <person name="Fitzgerald M."/>
            <person name="Abouelleil A."/>
            <person name="Alvarado L."/>
            <person name="Berlin A.M."/>
            <person name="Chapman S.B."/>
            <person name="Dewar J."/>
            <person name="Goldberg J."/>
            <person name="Griggs A."/>
            <person name="Gujja S."/>
            <person name="Hansen M."/>
            <person name="Howarth C."/>
            <person name="Imamovic A."/>
            <person name="Larimer J."/>
            <person name="McCowan C."/>
            <person name="Murphy C."/>
            <person name="Pearson M."/>
            <person name="Priest M."/>
            <person name="Roberts A."/>
            <person name="Saif S."/>
            <person name="Shea T."/>
            <person name="Sykes S."/>
            <person name="Wortman J."/>
            <person name="Nusbaum C."/>
            <person name="Birren B."/>
        </authorList>
    </citation>
    <scope>NUCLEOTIDE SEQUENCE</scope>
    <source>
        <strain evidence="1">CBS 10737</strain>
    </source>
</reference>
<gene>
    <name evidence="1" type="ORF">I206_104668</name>
</gene>
<dbReference type="KEGG" id="kpin:30170575"/>
<protein>
    <submittedName>
        <fullName evidence="1">Uncharacterized protein</fullName>
    </submittedName>
</protein>
<dbReference type="AlphaFoldDB" id="A0AAJ8MRH1"/>
<evidence type="ECO:0000313" key="2">
    <source>
        <dbReference type="Proteomes" id="UP000094020"/>
    </source>
</evidence>
<name>A0AAJ8MRH1_9TREE</name>
<keyword evidence="2" id="KW-1185">Reference proteome</keyword>
<dbReference type="GeneID" id="30170575"/>
<evidence type="ECO:0000313" key="1">
    <source>
        <dbReference type="EMBL" id="WWC70717.1"/>
    </source>
</evidence>
<sequence>MEDNIPLKRRKSKYDRLESRDKKVLVWIRQIEAFSPEGKAKLSPSYGPHMLEIHSPLDTLFRRWESHNETDVPFSSWYYAKYPFNHPTPYPPPRTGENEPQQLNAEDTPYSMKIKDGTIIFARTLIILPRPIIEHHSSSSYYQRHAFVQVYTDGSDDSSGTSRSRWDDKPSVLTHLDQRRLLADGD</sequence>